<evidence type="ECO:0000313" key="1">
    <source>
        <dbReference type="EMBL" id="CAK9182523.1"/>
    </source>
</evidence>
<organism evidence="1 2">
    <name type="scientific">Ilex paraguariensis</name>
    <name type="common">yerba mate</name>
    <dbReference type="NCBI Taxonomy" id="185542"/>
    <lineage>
        <taxon>Eukaryota</taxon>
        <taxon>Viridiplantae</taxon>
        <taxon>Streptophyta</taxon>
        <taxon>Embryophyta</taxon>
        <taxon>Tracheophyta</taxon>
        <taxon>Spermatophyta</taxon>
        <taxon>Magnoliopsida</taxon>
        <taxon>eudicotyledons</taxon>
        <taxon>Gunneridae</taxon>
        <taxon>Pentapetalae</taxon>
        <taxon>asterids</taxon>
        <taxon>campanulids</taxon>
        <taxon>Aquifoliales</taxon>
        <taxon>Aquifoliaceae</taxon>
        <taxon>Ilex</taxon>
    </lineage>
</organism>
<proteinExistence type="predicted"/>
<name>A0ABC8UN83_9AQUA</name>
<evidence type="ECO:0000313" key="2">
    <source>
        <dbReference type="Proteomes" id="UP001642360"/>
    </source>
</evidence>
<keyword evidence="2" id="KW-1185">Reference proteome</keyword>
<dbReference type="AlphaFoldDB" id="A0ABC8UN83"/>
<gene>
    <name evidence="1" type="ORF">ILEXP_LOCUS52730</name>
</gene>
<accession>A0ABC8UN83</accession>
<protein>
    <submittedName>
        <fullName evidence="1">Uncharacterized protein</fullName>
    </submittedName>
</protein>
<reference evidence="1 2" key="1">
    <citation type="submission" date="2024-02" db="EMBL/GenBank/DDBJ databases">
        <authorList>
            <person name="Vignale AGUSTIN F."/>
            <person name="Sosa J E."/>
            <person name="Modenutti C."/>
        </authorList>
    </citation>
    <scope>NUCLEOTIDE SEQUENCE [LARGE SCALE GENOMIC DNA]</scope>
</reference>
<sequence length="93" mass="10690">MNSGFVSIDKDGSWVCTGGHKHKTKHHPDPVKPRNLFEVYGQQPREDARMQHNQVEEYGQQDLDETVIDHDDDDMVWVRQGVVGTTVHGYDDE</sequence>
<dbReference type="Proteomes" id="UP001642360">
    <property type="component" value="Unassembled WGS sequence"/>
</dbReference>
<comment type="caution">
    <text evidence="1">The sequence shown here is derived from an EMBL/GenBank/DDBJ whole genome shotgun (WGS) entry which is preliminary data.</text>
</comment>
<dbReference type="EMBL" id="CAUOFW020008390">
    <property type="protein sequence ID" value="CAK9182523.1"/>
    <property type="molecule type" value="Genomic_DNA"/>
</dbReference>